<evidence type="ECO:0008006" key="4">
    <source>
        <dbReference type="Google" id="ProtNLM"/>
    </source>
</evidence>
<dbReference type="STRING" id="140314.SAMN04488076_11022"/>
<gene>
    <name evidence="2" type="ORF">Tpal_2297</name>
</gene>
<dbReference type="CDD" id="cd21416">
    <property type="entry name" value="HDC_protein"/>
    <property type="match status" value="1"/>
</dbReference>
<keyword evidence="3" id="KW-1185">Reference proteome</keyword>
<name>A0A143YW67_9LACT</name>
<keyword evidence="1" id="KW-0812">Transmembrane</keyword>
<reference evidence="2 3" key="1">
    <citation type="submission" date="2016-02" db="EMBL/GenBank/DDBJ databases">
        <authorList>
            <person name="Wen L."/>
            <person name="He K."/>
            <person name="Yang H."/>
        </authorList>
    </citation>
    <scope>NUCLEOTIDE SEQUENCE [LARGE SCALE GENOMIC DNA]</scope>
    <source>
        <strain evidence="2">Trichococcus palustris</strain>
    </source>
</reference>
<evidence type="ECO:0000256" key="1">
    <source>
        <dbReference type="SAM" id="Phobius"/>
    </source>
</evidence>
<feature type="transmembrane region" description="Helical" evidence="1">
    <location>
        <begin position="375"/>
        <end position="397"/>
    </location>
</feature>
<proteinExistence type="predicted"/>
<evidence type="ECO:0000313" key="2">
    <source>
        <dbReference type="EMBL" id="CZQ98647.1"/>
    </source>
</evidence>
<sequence>MEWTMFLALTVCCLAMYIGEVVSIKLKGLVPQMLVVSIIFLVGFWTIFPKDILAISGIQTLAKVMMGMILIHVGSMFELKDLVKEWKTVVTVLFAMVGIVAFVYFLAPLVIDSTTALIAIPPLTGGGMAALIMNNAAVEAGKPELGMLPMLIFVLHGFVGFPLTAIFLNKESKRLKLEYRNSGIKYVRNETIPKVNVATLATPIRSNLYELVPEQYRTSTFYITVLVFFAFICEYLTGLTGINNAIIQVLLGMALRLVGILEPKPLSKTESNGILTLALFVSFMGSFAFATVDVIIKLLITIAILMALSTIGLMIASTLIGKRLGFTTQMSIAIGLNCYLGFPFNYGLTMEAIKSVAENEEEEAYLHDYLMPKMIVAGIVSVSICSAILAGIVANIVF</sequence>
<dbReference type="EMBL" id="FJNE01000007">
    <property type="protein sequence ID" value="CZQ98647.1"/>
    <property type="molecule type" value="Genomic_DNA"/>
</dbReference>
<dbReference type="InterPro" id="IPR049576">
    <property type="entry name" value="HDC-like"/>
</dbReference>
<keyword evidence="1" id="KW-0472">Membrane</keyword>
<feature type="transmembrane region" description="Helical" evidence="1">
    <location>
        <begin position="60"/>
        <end position="77"/>
    </location>
</feature>
<feature type="transmembrane region" description="Helical" evidence="1">
    <location>
        <begin position="33"/>
        <end position="48"/>
    </location>
</feature>
<feature type="transmembrane region" description="Helical" evidence="1">
    <location>
        <begin position="273"/>
        <end position="292"/>
    </location>
</feature>
<dbReference type="AlphaFoldDB" id="A0A143YW67"/>
<dbReference type="Proteomes" id="UP000242754">
    <property type="component" value="Unassembled WGS sequence"/>
</dbReference>
<accession>A0A143YW67</accession>
<feature type="transmembrane region" description="Helical" evidence="1">
    <location>
        <begin position="145"/>
        <end position="168"/>
    </location>
</feature>
<evidence type="ECO:0000313" key="3">
    <source>
        <dbReference type="Proteomes" id="UP000242754"/>
    </source>
</evidence>
<dbReference type="OrthoDB" id="3243277at2"/>
<keyword evidence="1" id="KW-1133">Transmembrane helix</keyword>
<feature type="transmembrane region" description="Helical" evidence="1">
    <location>
        <begin position="298"/>
        <end position="320"/>
    </location>
</feature>
<dbReference type="RefSeq" id="WP_087033848.1">
    <property type="nucleotide sequence ID" value="NZ_FJNE01000007.1"/>
</dbReference>
<feature type="transmembrane region" description="Helical" evidence="1">
    <location>
        <begin position="221"/>
        <end position="239"/>
    </location>
</feature>
<feature type="transmembrane region" description="Helical" evidence="1">
    <location>
        <begin position="89"/>
        <end position="107"/>
    </location>
</feature>
<feature type="transmembrane region" description="Helical" evidence="1">
    <location>
        <begin position="114"/>
        <end position="133"/>
    </location>
</feature>
<organism evidence="2 3">
    <name type="scientific">Trichococcus palustris</name>
    <dbReference type="NCBI Taxonomy" id="140314"/>
    <lineage>
        <taxon>Bacteria</taxon>
        <taxon>Bacillati</taxon>
        <taxon>Bacillota</taxon>
        <taxon>Bacilli</taxon>
        <taxon>Lactobacillales</taxon>
        <taxon>Carnobacteriaceae</taxon>
        <taxon>Trichococcus</taxon>
    </lineage>
</organism>
<protein>
    <recommendedName>
        <fullName evidence="4">Na+/glutamate symporter</fullName>
    </recommendedName>
</protein>